<evidence type="ECO:0000256" key="7">
    <source>
        <dbReference type="ARBA" id="ARBA00023180"/>
    </source>
</evidence>
<reference evidence="10 12" key="1">
    <citation type="journal article" date="2014" name="BMC Genomics">
        <title>Genome sequence of Anopheles sinensis provides insight into genetics basis of mosquito competence for malaria parasites.</title>
        <authorList>
            <person name="Zhou D."/>
            <person name="Zhang D."/>
            <person name="Ding G."/>
            <person name="Shi L."/>
            <person name="Hou Q."/>
            <person name="Ye Y."/>
            <person name="Xu Y."/>
            <person name="Zhou H."/>
            <person name="Xiong C."/>
            <person name="Li S."/>
            <person name="Yu J."/>
            <person name="Hong S."/>
            <person name="Yu X."/>
            <person name="Zou P."/>
            <person name="Chen C."/>
            <person name="Chang X."/>
            <person name="Wang W."/>
            <person name="Lv Y."/>
            <person name="Sun Y."/>
            <person name="Ma L."/>
            <person name="Shen B."/>
            <person name="Zhu C."/>
        </authorList>
    </citation>
    <scope>NUCLEOTIDE SEQUENCE [LARGE SCALE GENOMIC DNA]</scope>
</reference>
<keyword evidence="4 8" id="KW-1133">Transmembrane helix</keyword>
<dbReference type="EnsemblMetazoa" id="ASIC012989-RA">
    <property type="protein sequence ID" value="ASIC012989-PA"/>
    <property type="gene ID" value="ASIC012989"/>
</dbReference>
<keyword evidence="5 8" id="KW-0472">Membrane</keyword>
<name>A0A084W4A2_ANOSI</name>
<keyword evidence="9" id="KW-0732">Signal</keyword>
<dbReference type="OrthoDB" id="6613906at2759"/>
<dbReference type="InterPro" id="IPR052192">
    <property type="entry name" value="Insect_Ionotropic_Sensory_Rcpt"/>
</dbReference>
<dbReference type="AlphaFoldDB" id="A0A084W4A2"/>
<evidence type="ECO:0000313" key="11">
    <source>
        <dbReference type="EnsemblMetazoa" id="ASIC012989-PA"/>
    </source>
</evidence>
<feature type="transmembrane region" description="Helical" evidence="8">
    <location>
        <begin position="526"/>
        <end position="549"/>
    </location>
</feature>
<dbReference type="STRING" id="74873.A0A084W4A2"/>
<comment type="subcellular location">
    <subcellularLocation>
        <location evidence="1">Cell membrane</location>
        <topology evidence="1">Multi-pass membrane protein</topology>
    </subcellularLocation>
</comment>
<feature type="transmembrane region" description="Helical" evidence="8">
    <location>
        <begin position="282"/>
        <end position="308"/>
    </location>
</feature>
<evidence type="ECO:0000256" key="2">
    <source>
        <dbReference type="ARBA" id="ARBA00022475"/>
    </source>
</evidence>
<dbReference type="PANTHER" id="PTHR42643:SF41">
    <property type="entry name" value="IONOTROPIC RECEPTOR 20A-RELATED"/>
    <property type="match status" value="1"/>
</dbReference>
<keyword evidence="6" id="KW-0675">Receptor</keyword>
<gene>
    <name evidence="10" type="ORF">ZHAS_00012989</name>
</gene>
<dbReference type="OMA" id="CVIVPER"/>
<keyword evidence="7" id="KW-0325">Glycoprotein</keyword>
<dbReference type="VEuPathDB" id="VectorBase:ASIC012989"/>
<dbReference type="VEuPathDB" id="VectorBase:ASIS013859"/>
<protein>
    <submittedName>
        <fullName evidence="10">AGAP005679-PA-like protein</fullName>
    </submittedName>
</protein>
<evidence type="ECO:0000256" key="8">
    <source>
        <dbReference type="SAM" id="Phobius"/>
    </source>
</evidence>
<dbReference type="PANTHER" id="PTHR42643">
    <property type="entry name" value="IONOTROPIC RECEPTOR 20A-RELATED"/>
    <property type="match status" value="1"/>
</dbReference>
<evidence type="ECO:0000256" key="9">
    <source>
        <dbReference type="SAM" id="SignalP"/>
    </source>
</evidence>
<feature type="chain" id="PRO_5001784189" evidence="9">
    <location>
        <begin position="17"/>
        <end position="564"/>
    </location>
</feature>
<evidence type="ECO:0000313" key="12">
    <source>
        <dbReference type="Proteomes" id="UP000030765"/>
    </source>
</evidence>
<reference evidence="11" key="2">
    <citation type="submission" date="2020-05" db="UniProtKB">
        <authorList>
            <consortium name="EnsemblMetazoa"/>
        </authorList>
    </citation>
    <scope>IDENTIFICATION</scope>
</reference>
<evidence type="ECO:0000256" key="1">
    <source>
        <dbReference type="ARBA" id="ARBA00004651"/>
    </source>
</evidence>
<evidence type="ECO:0000256" key="6">
    <source>
        <dbReference type="ARBA" id="ARBA00023170"/>
    </source>
</evidence>
<keyword evidence="3 8" id="KW-0812">Transmembrane</keyword>
<dbReference type="EMBL" id="ATLV01020301">
    <property type="status" value="NOT_ANNOTATED_CDS"/>
    <property type="molecule type" value="Genomic_DNA"/>
</dbReference>
<feature type="signal peptide" evidence="9">
    <location>
        <begin position="1"/>
        <end position="16"/>
    </location>
</feature>
<organism evidence="10">
    <name type="scientific">Anopheles sinensis</name>
    <name type="common">Mosquito</name>
    <dbReference type="NCBI Taxonomy" id="74873"/>
    <lineage>
        <taxon>Eukaryota</taxon>
        <taxon>Metazoa</taxon>
        <taxon>Ecdysozoa</taxon>
        <taxon>Arthropoda</taxon>
        <taxon>Hexapoda</taxon>
        <taxon>Insecta</taxon>
        <taxon>Pterygota</taxon>
        <taxon>Neoptera</taxon>
        <taxon>Endopterygota</taxon>
        <taxon>Diptera</taxon>
        <taxon>Nematocera</taxon>
        <taxon>Culicoidea</taxon>
        <taxon>Culicidae</taxon>
        <taxon>Anophelinae</taxon>
        <taxon>Anopheles</taxon>
    </lineage>
</organism>
<keyword evidence="2" id="KW-1003">Cell membrane</keyword>
<dbReference type="EMBL" id="KE525297">
    <property type="protein sequence ID" value="KFB45046.1"/>
    <property type="molecule type" value="Genomic_DNA"/>
</dbReference>
<dbReference type="GO" id="GO:0005886">
    <property type="term" value="C:plasma membrane"/>
    <property type="evidence" value="ECO:0007669"/>
    <property type="project" value="UniProtKB-SubCell"/>
</dbReference>
<evidence type="ECO:0000256" key="5">
    <source>
        <dbReference type="ARBA" id="ARBA00023136"/>
    </source>
</evidence>
<evidence type="ECO:0000256" key="4">
    <source>
        <dbReference type="ARBA" id="ARBA00022989"/>
    </source>
</evidence>
<proteinExistence type="predicted"/>
<feature type="transmembrane region" description="Helical" evidence="8">
    <location>
        <begin position="344"/>
        <end position="369"/>
    </location>
</feature>
<evidence type="ECO:0000313" key="10">
    <source>
        <dbReference type="EMBL" id="KFB45046.1"/>
    </source>
</evidence>
<sequence>MAPFDWGLFLAHLGLAASPAMNAAFESLEFITTYPSTAELPEAVGHELCISQAPGHDHFWRDVLDRYLLRFPLFPRVLSNTKHNAGPQHQCSLYLLLEPDSQPRQVFLRLQFLSVNGNWNQAARFVVAINALRFTRDLSNHLQNFELMGIRNGMLLMCAPHVNRTFAMFSRAIGQLDYAMTVEDLPPLVERYSDRHLEGVTVGVTNRFEFPLLMIDGQRIGGMYYKFLMLFARKYRCQVAFQVQPVHLVLTLNNRESLAKPLAIGSFTGDCVIVPERAKDGLLYFLLSPFSASVWCICGVLILVAVLLNWKYARCFPNNILLTVLFGDQQEGEDSAYPRLEDRVIFVGVVMLFFLSESYLAKLLSTFIASLNEPHLKTLADLAHSDIPLSVTNFDQIESYEQLHHNLEIVEEDEHAEHMRRGSHAFMVECGNAELMVHSKAFRQSNGFEVPHYALQEFTGWRMNGFALSKYAPIATQMVELTGLVAQAGLWVHWKNHYLRQLNNMRHHMFTSRETLHLEDLLSLQYLLFGGYALAVVAFVAELAVHYIPKSNSVRWIGRNIIAK</sequence>
<dbReference type="Proteomes" id="UP000030765">
    <property type="component" value="Unassembled WGS sequence"/>
</dbReference>
<accession>A0A084W4A2</accession>
<keyword evidence="12" id="KW-1185">Reference proteome</keyword>
<evidence type="ECO:0000256" key="3">
    <source>
        <dbReference type="ARBA" id="ARBA00022692"/>
    </source>
</evidence>